<dbReference type="EMBL" id="BAAARV010000031">
    <property type="protein sequence ID" value="GAA2351505.1"/>
    <property type="molecule type" value="Genomic_DNA"/>
</dbReference>
<gene>
    <name evidence="1" type="ORF">GCM10010170_041680</name>
</gene>
<evidence type="ECO:0000313" key="2">
    <source>
        <dbReference type="Proteomes" id="UP001501444"/>
    </source>
</evidence>
<keyword evidence="2" id="KW-1185">Reference proteome</keyword>
<protein>
    <submittedName>
        <fullName evidence="1">Uncharacterized protein</fullName>
    </submittedName>
</protein>
<sequence>MPTTSSAANVTVDKTGRGILSEEELRQVRANSVRATSGESGGRTSAAGLQACSLLIKAYSVGFKIGTGATISEAPFRGVNTWRLTGGTWLATALAASER</sequence>
<accession>A0ABN3GH61</accession>
<evidence type="ECO:0000313" key="1">
    <source>
        <dbReference type="EMBL" id="GAA2351505.1"/>
    </source>
</evidence>
<organism evidence="1 2">
    <name type="scientific">Dactylosporangium salmoneum</name>
    <dbReference type="NCBI Taxonomy" id="53361"/>
    <lineage>
        <taxon>Bacteria</taxon>
        <taxon>Bacillati</taxon>
        <taxon>Actinomycetota</taxon>
        <taxon>Actinomycetes</taxon>
        <taxon>Micromonosporales</taxon>
        <taxon>Micromonosporaceae</taxon>
        <taxon>Dactylosporangium</taxon>
    </lineage>
</organism>
<reference evidence="1 2" key="1">
    <citation type="journal article" date="2019" name="Int. J. Syst. Evol. Microbiol.">
        <title>The Global Catalogue of Microorganisms (GCM) 10K type strain sequencing project: providing services to taxonomists for standard genome sequencing and annotation.</title>
        <authorList>
            <consortium name="The Broad Institute Genomics Platform"/>
            <consortium name="The Broad Institute Genome Sequencing Center for Infectious Disease"/>
            <person name="Wu L."/>
            <person name="Ma J."/>
        </authorList>
    </citation>
    <scope>NUCLEOTIDE SEQUENCE [LARGE SCALE GENOMIC DNA]</scope>
    <source>
        <strain evidence="1 2">JCM 3272</strain>
    </source>
</reference>
<dbReference type="Proteomes" id="UP001501444">
    <property type="component" value="Unassembled WGS sequence"/>
</dbReference>
<comment type="caution">
    <text evidence="1">The sequence shown here is derived from an EMBL/GenBank/DDBJ whole genome shotgun (WGS) entry which is preliminary data.</text>
</comment>
<proteinExistence type="predicted"/>
<name>A0ABN3GH61_9ACTN</name>